<feature type="compositionally biased region" description="Low complexity" evidence="1">
    <location>
        <begin position="15"/>
        <end position="25"/>
    </location>
</feature>
<evidence type="ECO:0000313" key="3">
    <source>
        <dbReference type="Proteomes" id="UP000683925"/>
    </source>
</evidence>
<feature type="compositionally biased region" description="Polar residues" evidence="1">
    <location>
        <begin position="35"/>
        <end position="49"/>
    </location>
</feature>
<accession>A0A8S1VB10</accession>
<evidence type="ECO:0000313" key="2">
    <source>
        <dbReference type="EMBL" id="CAD8172952.1"/>
    </source>
</evidence>
<proteinExistence type="predicted"/>
<sequence length="113" mass="13407">MGSNQNKEAGAKYTEQQLNENQNEIQHQRPYIHKNPSQEPNIDQQQPVQSDRERELLNQIEQASEQYENAQKRLIDKLNILCQGMDKFTEGLQEKNNVQEQLNRELEQRVEQM</sequence>
<gene>
    <name evidence="2" type="ORF">POCTA_138.1.T0610068</name>
</gene>
<organism evidence="2 3">
    <name type="scientific">Paramecium octaurelia</name>
    <dbReference type="NCBI Taxonomy" id="43137"/>
    <lineage>
        <taxon>Eukaryota</taxon>
        <taxon>Sar</taxon>
        <taxon>Alveolata</taxon>
        <taxon>Ciliophora</taxon>
        <taxon>Intramacronucleata</taxon>
        <taxon>Oligohymenophorea</taxon>
        <taxon>Peniculida</taxon>
        <taxon>Parameciidae</taxon>
        <taxon>Paramecium</taxon>
    </lineage>
</organism>
<dbReference type="EMBL" id="CAJJDP010000060">
    <property type="protein sequence ID" value="CAD8172952.1"/>
    <property type="molecule type" value="Genomic_DNA"/>
</dbReference>
<keyword evidence="3" id="KW-1185">Reference proteome</keyword>
<dbReference type="AlphaFoldDB" id="A0A8S1VB10"/>
<evidence type="ECO:0000256" key="1">
    <source>
        <dbReference type="SAM" id="MobiDB-lite"/>
    </source>
</evidence>
<comment type="caution">
    <text evidence="2">The sequence shown here is derived from an EMBL/GenBank/DDBJ whole genome shotgun (WGS) entry which is preliminary data.</text>
</comment>
<name>A0A8S1VB10_PAROT</name>
<reference evidence="2" key="1">
    <citation type="submission" date="2021-01" db="EMBL/GenBank/DDBJ databases">
        <authorList>
            <consortium name="Genoscope - CEA"/>
            <person name="William W."/>
        </authorList>
    </citation>
    <scope>NUCLEOTIDE SEQUENCE</scope>
</reference>
<protein>
    <submittedName>
        <fullName evidence="2">Uncharacterized protein</fullName>
    </submittedName>
</protein>
<dbReference type="OMA" id="INCRSQY"/>
<feature type="region of interest" description="Disordered" evidence="1">
    <location>
        <begin position="1"/>
        <end position="54"/>
    </location>
</feature>
<dbReference type="Proteomes" id="UP000683925">
    <property type="component" value="Unassembled WGS sequence"/>
</dbReference>